<dbReference type="Pfam" id="PF04023">
    <property type="entry name" value="FeoA"/>
    <property type="match status" value="1"/>
</dbReference>
<reference evidence="3 4" key="1">
    <citation type="submission" date="2017-06" db="EMBL/GenBank/DDBJ databases">
        <title>Genome sequencing of cyanobaciteial culture collection at National Institute for Environmental Studies (NIES).</title>
        <authorList>
            <person name="Hirose Y."/>
            <person name="Shimura Y."/>
            <person name="Fujisawa T."/>
            <person name="Nakamura Y."/>
            <person name="Kawachi M."/>
        </authorList>
    </citation>
    <scope>NUCLEOTIDE SEQUENCE [LARGE SCALE GENOMIC DNA]</scope>
    <source>
        <strain evidence="3 4">NIES-23</strain>
    </source>
</reference>
<dbReference type="GO" id="GO:0046914">
    <property type="term" value="F:transition metal ion binding"/>
    <property type="evidence" value="ECO:0007669"/>
    <property type="project" value="InterPro"/>
</dbReference>
<gene>
    <name evidence="3" type="ORF">NIES23_05220</name>
</gene>
<keyword evidence="1" id="KW-0408">Iron</keyword>
<dbReference type="SUPFAM" id="SSF50037">
    <property type="entry name" value="C-terminal domain of transcriptional repressors"/>
    <property type="match status" value="1"/>
</dbReference>
<accession>A0A1Z4KFI3</accession>
<dbReference type="SMART" id="SM00899">
    <property type="entry name" value="FeoA"/>
    <property type="match status" value="1"/>
</dbReference>
<proteinExistence type="predicted"/>
<protein>
    <submittedName>
        <fullName evidence="3">FeoA protein</fullName>
    </submittedName>
</protein>
<sequence>MNALSTVKVGQPQTVVSLRTQDQAVLQKLMAFGILPGSKLVLEQRFPSYIIMVGRTRTALDRETAQCIFVESRN</sequence>
<dbReference type="AlphaFoldDB" id="A0A1Z4KFI3"/>
<evidence type="ECO:0000313" key="4">
    <source>
        <dbReference type="Proteomes" id="UP000217507"/>
    </source>
</evidence>
<dbReference type="EMBL" id="AP018216">
    <property type="protein sequence ID" value="BAY67740.1"/>
    <property type="molecule type" value="Genomic_DNA"/>
</dbReference>
<organism evidence="3 4">
    <name type="scientific">Trichormus variabilis NIES-23</name>
    <dbReference type="NCBI Taxonomy" id="1973479"/>
    <lineage>
        <taxon>Bacteria</taxon>
        <taxon>Bacillati</taxon>
        <taxon>Cyanobacteriota</taxon>
        <taxon>Cyanophyceae</taxon>
        <taxon>Nostocales</taxon>
        <taxon>Nostocaceae</taxon>
        <taxon>Trichormus</taxon>
    </lineage>
</organism>
<dbReference type="InterPro" id="IPR038157">
    <property type="entry name" value="FeoA_core_dom"/>
</dbReference>
<evidence type="ECO:0000313" key="3">
    <source>
        <dbReference type="EMBL" id="BAY67740.1"/>
    </source>
</evidence>
<feature type="domain" description="Ferrous iron transporter FeoA-like" evidence="2">
    <location>
        <begin position="2"/>
        <end position="72"/>
    </location>
</feature>
<evidence type="ECO:0000256" key="1">
    <source>
        <dbReference type="ARBA" id="ARBA00023004"/>
    </source>
</evidence>
<dbReference type="InterPro" id="IPR007167">
    <property type="entry name" value="Fe-transptr_FeoA-like"/>
</dbReference>
<name>A0A1Z4KFI3_ANAVA</name>
<evidence type="ECO:0000259" key="2">
    <source>
        <dbReference type="SMART" id="SM00899"/>
    </source>
</evidence>
<dbReference type="Gene3D" id="2.30.30.90">
    <property type="match status" value="1"/>
</dbReference>
<dbReference type="InterPro" id="IPR008988">
    <property type="entry name" value="Transcriptional_repressor_C"/>
</dbReference>
<dbReference type="Proteomes" id="UP000217507">
    <property type="component" value="Chromosome"/>
</dbReference>